<keyword evidence="2" id="KW-1185">Reference proteome</keyword>
<name>A0A8B2PSY4_9PROT</name>
<reference evidence="1 2" key="1">
    <citation type="submission" date="2013-04" db="EMBL/GenBank/DDBJ databases">
        <title>Hyphomonas sp. T24B3 Genome Sequencing.</title>
        <authorList>
            <person name="Lai Q."/>
            <person name="Shao Z."/>
        </authorList>
    </citation>
    <scope>NUCLEOTIDE SEQUENCE [LARGE SCALE GENOMIC DNA]</scope>
    <source>
        <strain evidence="1 2">T24B3</strain>
    </source>
</reference>
<dbReference type="EMBL" id="AWFB01000012">
    <property type="protein sequence ID" value="RAN34315.1"/>
    <property type="molecule type" value="Genomic_DNA"/>
</dbReference>
<accession>A0A8B2PSY4</accession>
<evidence type="ECO:0000313" key="2">
    <source>
        <dbReference type="Proteomes" id="UP000249123"/>
    </source>
</evidence>
<proteinExistence type="predicted"/>
<gene>
    <name evidence="1" type="ORF">HY3_01525</name>
</gene>
<organism evidence="1 2">
    <name type="scientific">Hyphomonas pacifica</name>
    <dbReference type="NCBI Taxonomy" id="1280941"/>
    <lineage>
        <taxon>Bacteria</taxon>
        <taxon>Pseudomonadati</taxon>
        <taxon>Pseudomonadota</taxon>
        <taxon>Alphaproteobacteria</taxon>
        <taxon>Hyphomonadales</taxon>
        <taxon>Hyphomonadaceae</taxon>
        <taxon>Hyphomonas</taxon>
    </lineage>
</organism>
<protein>
    <submittedName>
        <fullName evidence="1">Uncharacterized protein</fullName>
    </submittedName>
</protein>
<evidence type="ECO:0000313" key="1">
    <source>
        <dbReference type="EMBL" id="RAN34315.1"/>
    </source>
</evidence>
<dbReference type="AlphaFoldDB" id="A0A8B2PSY4"/>
<dbReference type="Proteomes" id="UP000249123">
    <property type="component" value="Unassembled WGS sequence"/>
</dbReference>
<comment type="caution">
    <text evidence="1">The sequence shown here is derived from an EMBL/GenBank/DDBJ whole genome shotgun (WGS) entry which is preliminary data.</text>
</comment>
<sequence length="117" mass="13176">MPGLPWYLLPIWPLIYLRILRLKAWFRQNGGPGSQMLWGVMWNGRIGIIQLSDDLSGRVQASKPLKPFARLAEVLSDGWLAPWLDLVARCLASAVVHSCLEISLPHIPKTRLPLPDT</sequence>